<evidence type="ECO:0000313" key="3">
    <source>
        <dbReference type="Proteomes" id="UP001341840"/>
    </source>
</evidence>
<evidence type="ECO:0000256" key="1">
    <source>
        <dbReference type="SAM" id="MobiDB-lite"/>
    </source>
</evidence>
<accession>A0ABU6TMK0</accession>
<feature type="region of interest" description="Disordered" evidence="1">
    <location>
        <begin position="170"/>
        <end position="233"/>
    </location>
</feature>
<feature type="compositionally biased region" description="Pro residues" evidence="1">
    <location>
        <begin position="189"/>
        <end position="203"/>
    </location>
</feature>
<comment type="caution">
    <text evidence="2">The sequence shown here is derived from an EMBL/GenBank/DDBJ whole genome shotgun (WGS) entry which is preliminary data.</text>
</comment>
<keyword evidence="3" id="KW-1185">Reference proteome</keyword>
<feature type="region of interest" description="Disordered" evidence="1">
    <location>
        <begin position="1"/>
        <end position="32"/>
    </location>
</feature>
<sequence length="233" mass="27041">MSRRRQAATDEATSSRVRISRNSNRGRQDAFPNERFDHQLHFDRWKGMENRGIVHERIVRVNGDEELVFRNRIQGLGWRFMYDDSVHINLSMVREFCANFSPATQNHVYLRRKKIPFIEAHIHGYLGIPGDAPDADIDDAFIALVKAYGRGEDVNMDAIYAEIGRSETNWADNPARRERARAPARQRRQPPPQDHPADQPPQPETSAAPSVPTQYSLEPTMHDIMRRFNRQDR</sequence>
<gene>
    <name evidence="2" type="ORF">PIB30_068215</name>
</gene>
<feature type="compositionally biased region" description="Polar residues" evidence="1">
    <location>
        <begin position="205"/>
        <end position="217"/>
    </location>
</feature>
<name>A0ABU6TMK0_9FABA</name>
<dbReference type="Proteomes" id="UP001341840">
    <property type="component" value="Unassembled WGS sequence"/>
</dbReference>
<feature type="compositionally biased region" description="Basic and acidic residues" evidence="1">
    <location>
        <begin position="220"/>
        <end position="233"/>
    </location>
</feature>
<dbReference type="EMBL" id="JASCZI010091348">
    <property type="protein sequence ID" value="MED6150030.1"/>
    <property type="molecule type" value="Genomic_DNA"/>
</dbReference>
<proteinExistence type="predicted"/>
<protein>
    <submittedName>
        <fullName evidence="2">Uncharacterized protein</fullName>
    </submittedName>
</protein>
<reference evidence="2 3" key="1">
    <citation type="journal article" date="2023" name="Plants (Basel)">
        <title>Bridging the Gap: Combining Genomics and Transcriptomics Approaches to Understand Stylosanthes scabra, an Orphan Legume from the Brazilian Caatinga.</title>
        <authorList>
            <person name="Ferreira-Neto J.R.C."/>
            <person name="da Silva M.D."/>
            <person name="Binneck E."/>
            <person name="de Melo N.F."/>
            <person name="da Silva R.H."/>
            <person name="de Melo A.L.T.M."/>
            <person name="Pandolfi V."/>
            <person name="Bustamante F.O."/>
            <person name="Brasileiro-Vidal A.C."/>
            <person name="Benko-Iseppon A.M."/>
        </authorList>
    </citation>
    <scope>NUCLEOTIDE SEQUENCE [LARGE SCALE GENOMIC DNA]</scope>
    <source>
        <tissue evidence="2">Leaves</tissue>
    </source>
</reference>
<organism evidence="2 3">
    <name type="scientific">Stylosanthes scabra</name>
    <dbReference type="NCBI Taxonomy" id="79078"/>
    <lineage>
        <taxon>Eukaryota</taxon>
        <taxon>Viridiplantae</taxon>
        <taxon>Streptophyta</taxon>
        <taxon>Embryophyta</taxon>
        <taxon>Tracheophyta</taxon>
        <taxon>Spermatophyta</taxon>
        <taxon>Magnoliopsida</taxon>
        <taxon>eudicotyledons</taxon>
        <taxon>Gunneridae</taxon>
        <taxon>Pentapetalae</taxon>
        <taxon>rosids</taxon>
        <taxon>fabids</taxon>
        <taxon>Fabales</taxon>
        <taxon>Fabaceae</taxon>
        <taxon>Papilionoideae</taxon>
        <taxon>50 kb inversion clade</taxon>
        <taxon>dalbergioids sensu lato</taxon>
        <taxon>Dalbergieae</taxon>
        <taxon>Pterocarpus clade</taxon>
        <taxon>Stylosanthes</taxon>
    </lineage>
</organism>
<feature type="compositionally biased region" description="Low complexity" evidence="1">
    <location>
        <begin position="14"/>
        <end position="25"/>
    </location>
</feature>
<evidence type="ECO:0000313" key="2">
    <source>
        <dbReference type="EMBL" id="MED6150030.1"/>
    </source>
</evidence>